<evidence type="ECO:0000256" key="3">
    <source>
        <dbReference type="ARBA" id="ARBA00022741"/>
    </source>
</evidence>
<reference evidence="7 8" key="1">
    <citation type="submission" date="2020-07" db="EMBL/GenBank/DDBJ databases">
        <title>Sequencing the genomes of 1000 actinobacteria strains.</title>
        <authorList>
            <person name="Klenk H.-P."/>
        </authorList>
    </citation>
    <scope>NUCLEOTIDE SEQUENCE [LARGE SCALE GENOMIC DNA]</scope>
    <source>
        <strain evidence="7 8">DSM 17380</strain>
    </source>
</reference>
<protein>
    <submittedName>
        <fullName evidence="7">Peptide/nickel transport system ATP-binding protein</fullName>
    </submittedName>
</protein>
<keyword evidence="3" id="KW-0547">Nucleotide-binding</keyword>
<dbReference type="PROSITE" id="PS50893">
    <property type="entry name" value="ABC_TRANSPORTER_2"/>
    <property type="match status" value="2"/>
</dbReference>
<feature type="region of interest" description="Disordered" evidence="5">
    <location>
        <begin position="297"/>
        <end position="318"/>
    </location>
</feature>
<dbReference type="Pfam" id="PF00005">
    <property type="entry name" value="ABC_tran"/>
    <property type="match status" value="2"/>
</dbReference>
<evidence type="ECO:0000256" key="2">
    <source>
        <dbReference type="ARBA" id="ARBA00022448"/>
    </source>
</evidence>
<dbReference type="PANTHER" id="PTHR43776:SF7">
    <property type="entry name" value="D,D-DIPEPTIDE TRANSPORT ATP-BINDING PROTEIN DDPF-RELATED"/>
    <property type="match status" value="1"/>
</dbReference>
<sequence>MSEQSLLSVRDLRVAYDTPAGTVDAVRGVSLDVAPGKVTALVGESGSGKTTVAQSVIGLLAGNGRVTGGEITLASEARGAEQLVGLSERAWRGIRGRRIGLIPQDPGNSLNPVLRIGASVGEALRIHGWRDKRAVEARVLDLLDRVGIDDPERRARQFPHELSGGMRQRVLIAAALALEPELVIADEPTSALDVTIQRTVLDLLDRLRRETGMGVLFITHDLAVAADRSDSIVVMQGGEVQETGPSAEVLAHPAAAYTRKLLADAPSLARVVVRERPEPHTGLEAAEGVGAAGFAGSAGSASSAGSAGSAGSAAAEQGAEPLVRVRDLRQEFKTPGRAEPFVAVDGVSFTVQRGTTHALVGESGSGKTTTGRAIAGFQRPTSGEVTVAGTELVGRRPGRDFRRHTQLVYQNPYGSLDPRQTIGAALAEPLRNFRIGSRADRDARITHALDLVALAPGLAERKPTELSGGQRQRVAIARALIVEPELVVLDEAVSALDVTVQAQILRLLADLQRELGLTFVFISHDLAVVHQIADTVSVLQRGRQVEYGGAEEIFNAPTHEYTRALLDAIPGGGVLAAGAEARGATSGIATEAHGAGSAVAPTAVRLLVGATR</sequence>
<feature type="domain" description="ABC transporter" evidence="6">
    <location>
        <begin position="323"/>
        <end position="566"/>
    </location>
</feature>
<dbReference type="PANTHER" id="PTHR43776">
    <property type="entry name" value="TRANSPORT ATP-BINDING PROTEIN"/>
    <property type="match status" value="1"/>
</dbReference>
<dbReference type="InterPro" id="IPR003439">
    <property type="entry name" value="ABC_transporter-like_ATP-bd"/>
</dbReference>
<feature type="domain" description="ABC transporter" evidence="6">
    <location>
        <begin position="7"/>
        <end position="262"/>
    </location>
</feature>
<dbReference type="PROSITE" id="PS00211">
    <property type="entry name" value="ABC_TRANSPORTER_1"/>
    <property type="match status" value="2"/>
</dbReference>
<evidence type="ECO:0000256" key="4">
    <source>
        <dbReference type="ARBA" id="ARBA00022840"/>
    </source>
</evidence>
<dbReference type="FunFam" id="3.40.50.300:FF:000016">
    <property type="entry name" value="Oligopeptide ABC transporter ATP-binding component"/>
    <property type="match status" value="1"/>
</dbReference>
<dbReference type="InterPro" id="IPR013563">
    <property type="entry name" value="Oligopep_ABC_C"/>
</dbReference>
<dbReference type="Gene3D" id="3.40.50.300">
    <property type="entry name" value="P-loop containing nucleotide triphosphate hydrolases"/>
    <property type="match status" value="2"/>
</dbReference>
<keyword evidence="4 7" id="KW-0067">ATP-binding</keyword>
<keyword evidence="8" id="KW-1185">Reference proteome</keyword>
<dbReference type="InterPro" id="IPR050319">
    <property type="entry name" value="ABC_transp_ATP-bind"/>
</dbReference>
<dbReference type="Pfam" id="PF08352">
    <property type="entry name" value="oligo_HPY"/>
    <property type="match status" value="1"/>
</dbReference>
<evidence type="ECO:0000259" key="6">
    <source>
        <dbReference type="PROSITE" id="PS50893"/>
    </source>
</evidence>
<dbReference type="EMBL" id="JACCBD010000001">
    <property type="protein sequence ID" value="NYD25304.1"/>
    <property type="molecule type" value="Genomic_DNA"/>
</dbReference>
<dbReference type="AlphaFoldDB" id="A0A852RA91"/>
<evidence type="ECO:0000313" key="8">
    <source>
        <dbReference type="Proteomes" id="UP000586095"/>
    </source>
</evidence>
<dbReference type="GO" id="GO:0016887">
    <property type="term" value="F:ATP hydrolysis activity"/>
    <property type="evidence" value="ECO:0007669"/>
    <property type="project" value="InterPro"/>
</dbReference>
<organism evidence="7 8">
    <name type="scientific">Leucobacter aridicollis</name>
    <dbReference type="NCBI Taxonomy" id="283878"/>
    <lineage>
        <taxon>Bacteria</taxon>
        <taxon>Bacillati</taxon>
        <taxon>Actinomycetota</taxon>
        <taxon>Actinomycetes</taxon>
        <taxon>Micrococcales</taxon>
        <taxon>Microbacteriaceae</taxon>
        <taxon>Leucobacter</taxon>
    </lineage>
</organism>
<dbReference type="NCBIfam" id="NF007739">
    <property type="entry name" value="PRK10419.1"/>
    <property type="match status" value="2"/>
</dbReference>
<dbReference type="InterPro" id="IPR017871">
    <property type="entry name" value="ABC_transporter-like_CS"/>
</dbReference>
<dbReference type="NCBIfam" id="NF008453">
    <property type="entry name" value="PRK11308.1"/>
    <property type="match status" value="2"/>
</dbReference>
<dbReference type="SUPFAM" id="SSF52540">
    <property type="entry name" value="P-loop containing nucleoside triphosphate hydrolases"/>
    <property type="match status" value="2"/>
</dbReference>
<comment type="similarity">
    <text evidence="1">Belongs to the ABC transporter superfamily.</text>
</comment>
<comment type="caution">
    <text evidence="7">The sequence shown here is derived from an EMBL/GenBank/DDBJ whole genome shotgun (WGS) entry which is preliminary data.</text>
</comment>
<evidence type="ECO:0000256" key="5">
    <source>
        <dbReference type="SAM" id="MobiDB-lite"/>
    </source>
</evidence>
<dbReference type="GO" id="GO:0055085">
    <property type="term" value="P:transmembrane transport"/>
    <property type="evidence" value="ECO:0007669"/>
    <property type="project" value="UniProtKB-ARBA"/>
</dbReference>
<dbReference type="SMART" id="SM00382">
    <property type="entry name" value="AAA"/>
    <property type="match status" value="2"/>
</dbReference>
<name>A0A852RA91_9MICO</name>
<proteinExistence type="inferred from homology"/>
<dbReference type="InterPro" id="IPR027417">
    <property type="entry name" value="P-loop_NTPase"/>
</dbReference>
<evidence type="ECO:0000256" key="1">
    <source>
        <dbReference type="ARBA" id="ARBA00005417"/>
    </source>
</evidence>
<accession>A0A852RA91</accession>
<evidence type="ECO:0000313" key="7">
    <source>
        <dbReference type="EMBL" id="NYD25304.1"/>
    </source>
</evidence>
<keyword evidence="2" id="KW-0813">Transport</keyword>
<gene>
    <name evidence="7" type="ORF">BJ960_000107</name>
</gene>
<dbReference type="RefSeq" id="WP_185985825.1">
    <property type="nucleotide sequence ID" value="NZ_BAAALZ010000003.1"/>
</dbReference>
<dbReference type="Proteomes" id="UP000586095">
    <property type="component" value="Unassembled WGS sequence"/>
</dbReference>
<dbReference type="InterPro" id="IPR003593">
    <property type="entry name" value="AAA+_ATPase"/>
</dbReference>
<dbReference type="GO" id="GO:0005524">
    <property type="term" value="F:ATP binding"/>
    <property type="evidence" value="ECO:0007669"/>
    <property type="project" value="UniProtKB-KW"/>
</dbReference>
<dbReference type="GO" id="GO:0015833">
    <property type="term" value="P:peptide transport"/>
    <property type="evidence" value="ECO:0007669"/>
    <property type="project" value="InterPro"/>
</dbReference>
<dbReference type="CDD" id="cd03257">
    <property type="entry name" value="ABC_NikE_OppD_transporters"/>
    <property type="match status" value="2"/>
</dbReference>